<name>A0A017HK72_9RHOB</name>
<sequence length="131" mass="14879">MVGAGIFWIKSSWTMAGMLSGMHFAPSGDGRPGLDFWNTIFSLAGWFPFLGLLFIASGLWSTIGRVVRDALLRRRTWYTLIDRAAYIATDLRSRKLDWHELRADLPLELEDGERGAVWFDEKFVHYPGVGV</sequence>
<feature type="transmembrane region" description="Helical" evidence="1">
    <location>
        <begin position="7"/>
        <end position="25"/>
    </location>
</feature>
<comment type="caution">
    <text evidence="2">The sequence shown here is derived from an EMBL/GenBank/DDBJ whole genome shotgun (WGS) entry which is preliminary data.</text>
</comment>
<keyword evidence="1" id="KW-0812">Transmembrane</keyword>
<keyword evidence="3" id="KW-1185">Reference proteome</keyword>
<evidence type="ECO:0000256" key="1">
    <source>
        <dbReference type="SAM" id="Phobius"/>
    </source>
</evidence>
<protein>
    <submittedName>
        <fullName evidence="2">Uncharacterized protein</fullName>
    </submittedName>
</protein>
<dbReference type="AlphaFoldDB" id="A0A017HK72"/>
<organism evidence="2 3">
    <name type="scientific">Rubellimicrobium mesophilum DSM 19309</name>
    <dbReference type="NCBI Taxonomy" id="442562"/>
    <lineage>
        <taxon>Bacteria</taxon>
        <taxon>Pseudomonadati</taxon>
        <taxon>Pseudomonadota</taxon>
        <taxon>Alphaproteobacteria</taxon>
        <taxon>Rhodobacterales</taxon>
        <taxon>Roseobacteraceae</taxon>
        <taxon>Rubellimicrobium</taxon>
    </lineage>
</organism>
<keyword evidence="1" id="KW-0472">Membrane</keyword>
<gene>
    <name evidence="2" type="ORF">Rumeso_03683</name>
</gene>
<dbReference type="Proteomes" id="UP000019666">
    <property type="component" value="Unassembled WGS sequence"/>
</dbReference>
<reference evidence="2 3" key="1">
    <citation type="submission" date="2013-02" db="EMBL/GenBank/DDBJ databases">
        <authorList>
            <person name="Fiebig A."/>
            <person name="Goeker M."/>
            <person name="Klenk H.-P.P."/>
        </authorList>
    </citation>
    <scope>NUCLEOTIDE SEQUENCE [LARGE SCALE GENOMIC DNA]</scope>
    <source>
        <strain evidence="2 3">DSM 19309</strain>
    </source>
</reference>
<dbReference type="OrthoDB" id="199424at2"/>
<proteinExistence type="predicted"/>
<dbReference type="RefSeq" id="WP_037280106.1">
    <property type="nucleotide sequence ID" value="NZ_KK088570.1"/>
</dbReference>
<evidence type="ECO:0000313" key="3">
    <source>
        <dbReference type="Proteomes" id="UP000019666"/>
    </source>
</evidence>
<keyword evidence="1" id="KW-1133">Transmembrane helix</keyword>
<dbReference type="HOGENOM" id="CLU_1926027_0_0_5"/>
<evidence type="ECO:0000313" key="2">
    <source>
        <dbReference type="EMBL" id="EYD74730.1"/>
    </source>
</evidence>
<dbReference type="EMBL" id="AOSK01000108">
    <property type="protein sequence ID" value="EYD74730.1"/>
    <property type="molecule type" value="Genomic_DNA"/>
</dbReference>
<feature type="transmembrane region" description="Helical" evidence="1">
    <location>
        <begin position="45"/>
        <end position="67"/>
    </location>
</feature>
<accession>A0A017HK72</accession>